<evidence type="ECO:0000313" key="2">
    <source>
        <dbReference type="EMBL" id="KAK4098968.1"/>
    </source>
</evidence>
<comment type="caution">
    <text evidence="2">The sequence shown here is derived from an EMBL/GenBank/DDBJ whole genome shotgun (WGS) entry which is preliminary data.</text>
</comment>
<organism evidence="2 3">
    <name type="scientific">Parathielavia hyrcaniae</name>
    <dbReference type="NCBI Taxonomy" id="113614"/>
    <lineage>
        <taxon>Eukaryota</taxon>
        <taxon>Fungi</taxon>
        <taxon>Dikarya</taxon>
        <taxon>Ascomycota</taxon>
        <taxon>Pezizomycotina</taxon>
        <taxon>Sordariomycetes</taxon>
        <taxon>Sordariomycetidae</taxon>
        <taxon>Sordariales</taxon>
        <taxon>Chaetomiaceae</taxon>
        <taxon>Parathielavia</taxon>
    </lineage>
</organism>
<name>A0AAN6SZA7_9PEZI</name>
<protein>
    <submittedName>
        <fullName evidence="2">Uncharacterized protein</fullName>
    </submittedName>
</protein>
<dbReference type="AlphaFoldDB" id="A0AAN6SZA7"/>
<proteinExistence type="predicted"/>
<accession>A0AAN6SZA7</accession>
<evidence type="ECO:0000256" key="1">
    <source>
        <dbReference type="SAM" id="MobiDB-lite"/>
    </source>
</evidence>
<feature type="region of interest" description="Disordered" evidence="1">
    <location>
        <begin position="1"/>
        <end position="71"/>
    </location>
</feature>
<feature type="compositionally biased region" description="Basic and acidic residues" evidence="1">
    <location>
        <begin position="1"/>
        <end position="20"/>
    </location>
</feature>
<dbReference type="EMBL" id="MU863653">
    <property type="protein sequence ID" value="KAK4098968.1"/>
    <property type="molecule type" value="Genomic_DNA"/>
</dbReference>
<reference evidence="2" key="2">
    <citation type="submission" date="2023-05" db="EMBL/GenBank/DDBJ databases">
        <authorList>
            <consortium name="Lawrence Berkeley National Laboratory"/>
            <person name="Steindorff A."/>
            <person name="Hensen N."/>
            <person name="Bonometti L."/>
            <person name="Westerberg I."/>
            <person name="Brannstrom I.O."/>
            <person name="Guillou S."/>
            <person name="Cros-Aarteil S."/>
            <person name="Calhoun S."/>
            <person name="Haridas S."/>
            <person name="Kuo A."/>
            <person name="Mondo S."/>
            <person name="Pangilinan J."/>
            <person name="Riley R."/>
            <person name="Labutti K."/>
            <person name="Andreopoulos B."/>
            <person name="Lipzen A."/>
            <person name="Chen C."/>
            <person name="Yanf M."/>
            <person name="Daum C."/>
            <person name="Ng V."/>
            <person name="Clum A."/>
            <person name="Ohm R."/>
            <person name="Martin F."/>
            <person name="Silar P."/>
            <person name="Natvig D."/>
            <person name="Lalanne C."/>
            <person name="Gautier V."/>
            <person name="Ament-Velasquez S.L."/>
            <person name="Kruys A."/>
            <person name="Hutchinson M.I."/>
            <person name="Powell A.J."/>
            <person name="Barry K."/>
            <person name="Miller A.N."/>
            <person name="Grigoriev I.V."/>
            <person name="Debuchy R."/>
            <person name="Gladieux P."/>
            <person name="Thoren M.H."/>
            <person name="Johannesson H."/>
        </authorList>
    </citation>
    <scope>NUCLEOTIDE SEQUENCE</scope>
    <source>
        <strain evidence="2">CBS 757.83</strain>
    </source>
</reference>
<sequence>MDKTKDTIKRGLDKVVKTDLEPQEPGKSSLDAVMPSQQQRGGTAAGLNTNSTTAGDTGKQAMGQPMNKPRP</sequence>
<feature type="compositionally biased region" description="Polar residues" evidence="1">
    <location>
        <begin position="35"/>
        <end position="55"/>
    </location>
</feature>
<dbReference type="Proteomes" id="UP001305647">
    <property type="component" value="Unassembled WGS sequence"/>
</dbReference>
<reference evidence="2" key="1">
    <citation type="journal article" date="2023" name="Mol. Phylogenet. Evol.">
        <title>Genome-scale phylogeny and comparative genomics of the fungal order Sordariales.</title>
        <authorList>
            <person name="Hensen N."/>
            <person name="Bonometti L."/>
            <person name="Westerberg I."/>
            <person name="Brannstrom I.O."/>
            <person name="Guillou S."/>
            <person name="Cros-Aarteil S."/>
            <person name="Calhoun S."/>
            <person name="Haridas S."/>
            <person name="Kuo A."/>
            <person name="Mondo S."/>
            <person name="Pangilinan J."/>
            <person name="Riley R."/>
            <person name="LaButti K."/>
            <person name="Andreopoulos B."/>
            <person name="Lipzen A."/>
            <person name="Chen C."/>
            <person name="Yan M."/>
            <person name="Daum C."/>
            <person name="Ng V."/>
            <person name="Clum A."/>
            <person name="Steindorff A."/>
            <person name="Ohm R.A."/>
            <person name="Martin F."/>
            <person name="Silar P."/>
            <person name="Natvig D.O."/>
            <person name="Lalanne C."/>
            <person name="Gautier V."/>
            <person name="Ament-Velasquez S.L."/>
            <person name="Kruys A."/>
            <person name="Hutchinson M.I."/>
            <person name="Powell A.J."/>
            <person name="Barry K."/>
            <person name="Miller A.N."/>
            <person name="Grigoriev I.V."/>
            <person name="Debuchy R."/>
            <person name="Gladieux P."/>
            <person name="Hiltunen Thoren M."/>
            <person name="Johannesson H."/>
        </authorList>
    </citation>
    <scope>NUCLEOTIDE SEQUENCE</scope>
    <source>
        <strain evidence="2">CBS 757.83</strain>
    </source>
</reference>
<keyword evidence="3" id="KW-1185">Reference proteome</keyword>
<evidence type="ECO:0000313" key="3">
    <source>
        <dbReference type="Proteomes" id="UP001305647"/>
    </source>
</evidence>
<gene>
    <name evidence="2" type="ORF">N658DRAFT_509032</name>
</gene>